<evidence type="ECO:0000313" key="1">
    <source>
        <dbReference type="EMBL" id="RVX06590.1"/>
    </source>
</evidence>
<organism evidence="1 2">
    <name type="scientific">Vitis vinifera</name>
    <name type="common">Grape</name>
    <dbReference type="NCBI Taxonomy" id="29760"/>
    <lineage>
        <taxon>Eukaryota</taxon>
        <taxon>Viridiplantae</taxon>
        <taxon>Streptophyta</taxon>
        <taxon>Embryophyta</taxon>
        <taxon>Tracheophyta</taxon>
        <taxon>Spermatophyta</taxon>
        <taxon>Magnoliopsida</taxon>
        <taxon>eudicotyledons</taxon>
        <taxon>Gunneridae</taxon>
        <taxon>Pentapetalae</taxon>
        <taxon>rosids</taxon>
        <taxon>Vitales</taxon>
        <taxon>Vitaceae</taxon>
        <taxon>Viteae</taxon>
        <taxon>Vitis</taxon>
    </lineage>
</organism>
<dbReference type="AlphaFoldDB" id="A0A438JCC5"/>
<dbReference type="PANTHER" id="PTHR33710:SF64">
    <property type="entry name" value="ENDONUCLEASE_EXONUCLEASE_PHOSPHATASE DOMAIN-CONTAINING PROTEIN"/>
    <property type="match status" value="1"/>
</dbReference>
<sequence length="226" mass="25794">MILADGREAEVSGFSGMANEAVEEEIKDVSERAFQEVMEEGNEGRDFIFVEKNEREEITEGKLDGRKKKKLESSKFERELRKLEWTVNYIGGGGEGGIVFSGLDEDLYAFLEWVYGPTMRRDRECFWDELGAIKGLWNGSVVFRSNRRFRVKGFASTWGPFTWSGGVNNQSFSRLDRFLVNEEWDCHFSGLRQCVLSRLVSDHFSILLEGGGLRRGPPPLDLRICG</sequence>
<comment type="caution">
    <text evidence="1">The sequence shown here is derived from an EMBL/GenBank/DDBJ whole genome shotgun (WGS) entry which is preliminary data.</text>
</comment>
<dbReference type="EMBL" id="QGNW01000050">
    <property type="protein sequence ID" value="RVX06590.1"/>
    <property type="molecule type" value="Genomic_DNA"/>
</dbReference>
<evidence type="ECO:0008006" key="3">
    <source>
        <dbReference type="Google" id="ProtNLM"/>
    </source>
</evidence>
<dbReference type="SUPFAM" id="SSF56219">
    <property type="entry name" value="DNase I-like"/>
    <property type="match status" value="1"/>
</dbReference>
<dbReference type="PANTHER" id="PTHR33710">
    <property type="entry name" value="BNAC02G09200D PROTEIN"/>
    <property type="match status" value="1"/>
</dbReference>
<accession>A0A438JCC5</accession>
<gene>
    <name evidence="1" type="ORF">CK203_029612</name>
</gene>
<reference evidence="1 2" key="1">
    <citation type="journal article" date="2018" name="PLoS Genet.">
        <title>Population sequencing reveals clonal diversity and ancestral inbreeding in the grapevine cultivar Chardonnay.</title>
        <authorList>
            <person name="Roach M.J."/>
            <person name="Johnson D.L."/>
            <person name="Bohlmann J."/>
            <person name="van Vuuren H.J."/>
            <person name="Jones S.J."/>
            <person name="Pretorius I.S."/>
            <person name="Schmidt S.A."/>
            <person name="Borneman A.R."/>
        </authorList>
    </citation>
    <scope>NUCLEOTIDE SEQUENCE [LARGE SCALE GENOMIC DNA]</scope>
    <source>
        <strain evidence="2">cv. Chardonnay</strain>
        <tissue evidence="1">Leaf</tissue>
    </source>
</reference>
<dbReference type="InterPro" id="IPR036691">
    <property type="entry name" value="Endo/exonu/phosph_ase_sf"/>
</dbReference>
<name>A0A438JCC5_VITVI</name>
<dbReference type="Proteomes" id="UP000288805">
    <property type="component" value="Unassembled WGS sequence"/>
</dbReference>
<evidence type="ECO:0000313" key="2">
    <source>
        <dbReference type="Proteomes" id="UP000288805"/>
    </source>
</evidence>
<proteinExistence type="predicted"/>
<protein>
    <recommendedName>
        <fullName evidence="3">DUF4283 domain-containing protein</fullName>
    </recommendedName>
</protein>